<dbReference type="InterPro" id="IPR036852">
    <property type="entry name" value="Peptidase_S8/S53_dom_sf"/>
</dbReference>
<dbReference type="Gene3D" id="3.40.50.200">
    <property type="entry name" value="Peptidase S8/S53 domain"/>
    <property type="match status" value="1"/>
</dbReference>
<dbReference type="PROSITE" id="PS51892">
    <property type="entry name" value="SUBTILASE"/>
    <property type="match status" value="1"/>
</dbReference>
<dbReference type="SUPFAM" id="SSF52743">
    <property type="entry name" value="Subtilisin-like"/>
    <property type="match status" value="1"/>
</dbReference>
<accession>A0A9N9GL84</accession>
<evidence type="ECO:0000256" key="6">
    <source>
        <dbReference type="RuleBase" id="RU003355"/>
    </source>
</evidence>
<feature type="signal peptide" evidence="7">
    <location>
        <begin position="1"/>
        <end position="25"/>
    </location>
</feature>
<dbReference type="InterPro" id="IPR015500">
    <property type="entry name" value="Peptidase_S8_subtilisin-rel"/>
</dbReference>
<proteinExistence type="inferred from homology"/>
<dbReference type="PROSITE" id="PS00136">
    <property type="entry name" value="SUBTILASE_ASP"/>
    <property type="match status" value="1"/>
</dbReference>
<feature type="active site" description="Charge relay system" evidence="5">
    <location>
        <position position="173"/>
    </location>
</feature>
<dbReference type="PROSITE" id="PS00137">
    <property type="entry name" value="SUBTILASE_HIS"/>
    <property type="match status" value="1"/>
</dbReference>
<keyword evidence="7" id="KW-0732">Signal</keyword>
<evidence type="ECO:0000313" key="9">
    <source>
        <dbReference type="EMBL" id="CAG8616673.1"/>
    </source>
</evidence>
<keyword evidence="3 5" id="KW-0378">Hydrolase</keyword>
<dbReference type="InterPro" id="IPR022398">
    <property type="entry name" value="Peptidase_S8_His-AS"/>
</dbReference>
<reference evidence="9" key="1">
    <citation type="submission" date="2021-06" db="EMBL/GenBank/DDBJ databases">
        <authorList>
            <person name="Kallberg Y."/>
            <person name="Tangrot J."/>
            <person name="Rosling A."/>
        </authorList>
    </citation>
    <scope>NUCLEOTIDE SEQUENCE</scope>
    <source>
        <strain evidence="9">BR232B</strain>
    </source>
</reference>
<keyword evidence="10" id="KW-1185">Reference proteome</keyword>
<dbReference type="AlphaFoldDB" id="A0A9N9GL84"/>
<dbReference type="PANTHER" id="PTHR43806:SF11">
    <property type="entry name" value="CEREVISIN-RELATED"/>
    <property type="match status" value="1"/>
</dbReference>
<feature type="active site" description="Charge relay system" evidence="5">
    <location>
        <position position="205"/>
    </location>
</feature>
<comment type="similarity">
    <text evidence="1 5 6">Belongs to the peptidase S8 family.</text>
</comment>
<evidence type="ECO:0000259" key="8">
    <source>
        <dbReference type="Pfam" id="PF00082"/>
    </source>
</evidence>
<feature type="chain" id="PRO_5040122374" evidence="7">
    <location>
        <begin position="26"/>
        <end position="460"/>
    </location>
</feature>
<dbReference type="PANTHER" id="PTHR43806">
    <property type="entry name" value="PEPTIDASE S8"/>
    <property type="match status" value="1"/>
</dbReference>
<gene>
    <name evidence="9" type="ORF">PBRASI_LOCUS8468</name>
</gene>
<dbReference type="InterPro" id="IPR034193">
    <property type="entry name" value="PCSK9_ProteinaseK-like"/>
</dbReference>
<dbReference type="PRINTS" id="PR00723">
    <property type="entry name" value="SUBTILISIN"/>
</dbReference>
<dbReference type="InterPro" id="IPR050131">
    <property type="entry name" value="Peptidase_S8_subtilisin-like"/>
</dbReference>
<dbReference type="GO" id="GO:0005615">
    <property type="term" value="C:extracellular space"/>
    <property type="evidence" value="ECO:0007669"/>
    <property type="project" value="TreeGrafter"/>
</dbReference>
<dbReference type="PROSITE" id="PS00138">
    <property type="entry name" value="SUBTILASE_SER"/>
    <property type="match status" value="1"/>
</dbReference>
<dbReference type="InterPro" id="IPR023827">
    <property type="entry name" value="Peptidase_S8_Asp-AS"/>
</dbReference>
<evidence type="ECO:0000256" key="4">
    <source>
        <dbReference type="ARBA" id="ARBA00022825"/>
    </source>
</evidence>
<evidence type="ECO:0000256" key="1">
    <source>
        <dbReference type="ARBA" id="ARBA00011073"/>
    </source>
</evidence>
<keyword evidence="2 5" id="KW-0645">Protease</keyword>
<feature type="domain" description="Peptidase S8/S53" evidence="8">
    <location>
        <begin position="164"/>
        <end position="403"/>
    </location>
</feature>
<feature type="active site" description="Charge relay system" evidence="5">
    <location>
        <position position="365"/>
    </location>
</feature>
<dbReference type="OrthoDB" id="206201at2759"/>
<dbReference type="FunFam" id="3.40.50.200:FF:000007">
    <property type="entry name" value="Subtilisin-like serine protease"/>
    <property type="match status" value="1"/>
</dbReference>
<protein>
    <submittedName>
        <fullName evidence="9">6673_t:CDS:1</fullName>
    </submittedName>
</protein>
<dbReference type="InterPro" id="IPR000209">
    <property type="entry name" value="Peptidase_S8/S53_dom"/>
</dbReference>
<dbReference type="GO" id="GO:0004252">
    <property type="term" value="F:serine-type endopeptidase activity"/>
    <property type="evidence" value="ECO:0007669"/>
    <property type="project" value="UniProtKB-UniRule"/>
</dbReference>
<evidence type="ECO:0000313" key="10">
    <source>
        <dbReference type="Proteomes" id="UP000789739"/>
    </source>
</evidence>
<evidence type="ECO:0000256" key="2">
    <source>
        <dbReference type="ARBA" id="ARBA00022670"/>
    </source>
</evidence>
<evidence type="ECO:0000256" key="3">
    <source>
        <dbReference type="ARBA" id="ARBA00022801"/>
    </source>
</evidence>
<dbReference type="CDD" id="cd04077">
    <property type="entry name" value="Peptidases_S8_PCSK9_ProteinaseK_like"/>
    <property type="match status" value="1"/>
</dbReference>
<sequence>MFLHIELFSFILVSLIFATFSYTNAEKLSSEHLMIFESKPSDELINKLSSKYSVGRLITLSDSFHILPGQFPDLIGNDFRTTAIDGTSDGYWVGHNTRMRLANDVNGEYGEHTNHRHFYSRANQSDFANTQVITQENVPSWALDRINRRSLPLSGSYSYIDPAGSGVDVYIIDTGIDITNPEFENRARWGTTTIANVDNNDNNGHGTFVAGIVGSKTYGVAKKCNLIAVKSLDSEGLGDLSDVLSGLEYVVMQYNKANRTRNSIANLSVGSSYDPIINRAISEVVNQGILVTVAAGNGDQTGRGVDACSDSPASAGSALTVGATTMRDEIAVFSNYGSCVDIFAPGVSIPSIFPGGAVNTKSGTSFSTPLVSGIAALVMSDEANTTLSPQEIKDSILQLATRNVIKNLAFTNSPNLLAYSQVQNIAYGGGAASDRRGGIEMLRVIAGIIGAIGIWILSNG</sequence>
<dbReference type="GO" id="GO:0006508">
    <property type="term" value="P:proteolysis"/>
    <property type="evidence" value="ECO:0007669"/>
    <property type="project" value="UniProtKB-KW"/>
</dbReference>
<organism evidence="9 10">
    <name type="scientific">Paraglomus brasilianum</name>
    <dbReference type="NCBI Taxonomy" id="144538"/>
    <lineage>
        <taxon>Eukaryota</taxon>
        <taxon>Fungi</taxon>
        <taxon>Fungi incertae sedis</taxon>
        <taxon>Mucoromycota</taxon>
        <taxon>Glomeromycotina</taxon>
        <taxon>Glomeromycetes</taxon>
        <taxon>Paraglomerales</taxon>
        <taxon>Paraglomeraceae</taxon>
        <taxon>Paraglomus</taxon>
    </lineage>
</organism>
<comment type="caution">
    <text evidence="9">The sequence shown here is derived from an EMBL/GenBank/DDBJ whole genome shotgun (WGS) entry which is preliminary data.</text>
</comment>
<dbReference type="EMBL" id="CAJVPI010001525">
    <property type="protein sequence ID" value="CAG8616673.1"/>
    <property type="molecule type" value="Genomic_DNA"/>
</dbReference>
<evidence type="ECO:0000256" key="7">
    <source>
        <dbReference type="SAM" id="SignalP"/>
    </source>
</evidence>
<name>A0A9N9GL84_9GLOM</name>
<evidence type="ECO:0000256" key="5">
    <source>
        <dbReference type="PROSITE-ProRule" id="PRU01240"/>
    </source>
</evidence>
<dbReference type="Proteomes" id="UP000789739">
    <property type="component" value="Unassembled WGS sequence"/>
</dbReference>
<dbReference type="InterPro" id="IPR023828">
    <property type="entry name" value="Peptidase_S8_Ser-AS"/>
</dbReference>
<dbReference type="Pfam" id="PF00082">
    <property type="entry name" value="Peptidase_S8"/>
    <property type="match status" value="1"/>
</dbReference>
<keyword evidence="4 5" id="KW-0720">Serine protease</keyword>